<dbReference type="PRINTS" id="PR00423">
    <property type="entry name" value="CELLDVISFTSZ"/>
</dbReference>
<feature type="binding site" evidence="9">
    <location>
        <position position="139"/>
    </location>
    <ligand>
        <name>GTP</name>
        <dbReference type="ChEBI" id="CHEBI:37565"/>
    </ligand>
</feature>
<dbReference type="InterPro" id="IPR024757">
    <property type="entry name" value="FtsZ_C"/>
</dbReference>
<keyword evidence="7 9" id="KW-0131">Cell cycle</keyword>
<evidence type="ECO:0000313" key="16">
    <source>
        <dbReference type="Proteomes" id="UP000242310"/>
    </source>
</evidence>
<organism evidence="15 16">
    <name type="scientific">Salsuginibacillus halophilus</name>
    <dbReference type="NCBI Taxonomy" id="517424"/>
    <lineage>
        <taxon>Bacteria</taxon>
        <taxon>Bacillati</taxon>
        <taxon>Bacillota</taxon>
        <taxon>Bacilli</taxon>
        <taxon>Bacillales</taxon>
        <taxon>Bacillaceae</taxon>
        <taxon>Salsuginibacillus</taxon>
    </lineage>
</organism>
<evidence type="ECO:0000256" key="1">
    <source>
        <dbReference type="ARBA" id="ARBA00009690"/>
    </source>
</evidence>
<dbReference type="InterPro" id="IPR020805">
    <property type="entry name" value="Cell_div_FtsZ_CS"/>
</dbReference>
<dbReference type="FunFam" id="3.30.1330.20:FF:000005">
    <property type="entry name" value="Cell division protein FtsZ"/>
    <property type="match status" value="1"/>
</dbReference>
<feature type="binding site" evidence="9">
    <location>
        <begin position="108"/>
        <end position="110"/>
    </location>
    <ligand>
        <name>GTP</name>
        <dbReference type="ChEBI" id="CHEBI:37565"/>
    </ligand>
</feature>
<protein>
    <recommendedName>
        <fullName evidence="9 10">Cell division protein FtsZ</fullName>
    </recommendedName>
</protein>
<dbReference type="GO" id="GO:0043093">
    <property type="term" value="P:FtsZ-dependent cytokinesis"/>
    <property type="evidence" value="ECO:0007669"/>
    <property type="project" value="UniProtKB-UniRule"/>
</dbReference>
<keyword evidence="5 9" id="KW-0342">GTP-binding</keyword>
<evidence type="ECO:0000256" key="10">
    <source>
        <dbReference type="NCBIfam" id="TIGR00065"/>
    </source>
</evidence>
<dbReference type="PROSITE" id="PS01134">
    <property type="entry name" value="FTSZ_1"/>
    <property type="match status" value="1"/>
</dbReference>
<comment type="caution">
    <text evidence="15">The sequence shown here is derived from an EMBL/GenBank/DDBJ whole genome shotgun (WGS) entry which is preliminary data.</text>
</comment>
<dbReference type="SUPFAM" id="SSF55307">
    <property type="entry name" value="Tubulin C-terminal domain-like"/>
    <property type="match status" value="1"/>
</dbReference>
<feature type="compositionally biased region" description="Low complexity" evidence="12">
    <location>
        <begin position="346"/>
        <end position="356"/>
    </location>
</feature>
<feature type="region of interest" description="Disordered" evidence="12">
    <location>
        <begin position="317"/>
        <end position="385"/>
    </location>
</feature>
<dbReference type="InterPro" id="IPR045061">
    <property type="entry name" value="FtsZ/CetZ"/>
</dbReference>
<keyword evidence="3 9" id="KW-0132">Cell division</keyword>
<accession>A0A2P8HX10</accession>
<dbReference type="Gene3D" id="3.30.1330.20">
    <property type="entry name" value="Tubulin/FtsZ, C-terminal domain"/>
    <property type="match status" value="1"/>
</dbReference>
<dbReference type="SMART" id="SM00864">
    <property type="entry name" value="Tubulin"/>
    <property type="match status" value="1"/>
</dbReference>
<dbReference type="PANTHER" id="PTHR30314:SF3">
    <property type="entry name" value="MITOCHONDRIAL DIVISION PROTEIN FSZA"/>
    <property type="match status" value="1"/>
</dbReference>
<evidence type="ECO:0000256" key="3">
    <source>
        <dbReference type="ARBA" id="ARBA00022618"/>
    </source>
</evidence>
<dbReference type="GO" id="GO:0030428">
    <property type="term" value="C:cell septum"/>
    <property type="evidence" value="ECO:0007669"/>
    <property type="project" value="UniProtKB-ARBA"/>
</dbReference>
<evidence type="ECO:0000259" key="14">
    <source>
        <dbReference type="SMART" id="SM00865"/>
    </source>
</evidence>
<dbReference type="GO" id="GO:0003924">
    <property type="term" value="F:GTPase activity"/>
    <property type="evidence" value="ECO:0007669"/>
    <property type="project" value="UniProtKB-UniRule"/>
</dbReference>
<dbReference type="Pfam" id="PF00091">
    <property type="entry name" value="Tubulin"/>
    <property type="match status" value="1"/>
</dbReference>
<dbReference type="GO" id="GO:0005737">
    <property type="term" value="C:cytoplasm"/>
    <property type="evidence" value="ECO:0007669"/>
    <property type="project" value="UniProtKB-SubCell"/>
</dbReference>
<evidence type="ECO:0000256" key="9">
    <source>
        <dbReference type="HAMAP-Rule" id="MF_00909"/>
    </source>
</evidence>
<gene>
    <name evidence="9" type="primary">ftsZ</name>
    <name evidence="15" type="ORF">B0H94_10242</name>
</gene>
<dbReference type="FunFam" id="3.40.50.1440:FF:000023">
    <property type="entry name" value="Cell division protein FtsZ"/>
    <property type="match status" value="1"/>
</dbReference>
<evidence type="ECO:0000256" key="5">
    <source>
        <dbReference type="ARBA" id="ARBA00023134"/>
    </source>
</evidence>
<dbReference type="SUPFAM" id="SSF52490">
    <property type="entry name" value="Tubulin nucleotide-binding domain-like"/>
    <property type="match status" value="1"/>
</dbReference>
<dbReference type="PROSITE" id="PS01135">
    <property type="entry name" value="FTSZ_2"/>
    <property type="match status" value="1"/>
</dbReference>
<feature type="domain" description="Tubulin/FtsZ 2-layer sandwich" evidence="14">
    <location>
        <begin position="207"/>
        <end position="324"/>
    </location>
</feature>
<comment type="similarity">
    <text evidence="1 9 11">Belongs to the FtsZ family.</text>
</comment>
<dbReference type="RefSeq" id="WP_106587492.1">
    <property type="nucleotide sequence ID" value="NZ_PYAV01000002.1"/>
</dbReference>
<feature type="binding site" evidence="9">
    <location>
        <begin position="21"/>
        <end position="25"/>
    </location>
    <ligand>
        <name>GTP</name>
        <dbReference type="ChEBI" id="CHEBI:37565"/>
    </ligand>
</feature>
<evidence type="ECO:0000256" key="4">
    <source>
        <dbReference type="ARBA" id="ARBA00022741"/>
    </source>
</evidence>
<comment type="subunit">
    <text evidence="9">Homodimer. Polymerizes to form a dynamic ring structure in a strictly GTP-dependent manner. Interacts directly with several other division proteins.</text>
</comment>
<dbReference type="InterPro" id="IPR000158">
    <property type="entry name" value="Cell_div_FtsZ"/>
</dbReference>
<evidence type="ECO:0000256" key="8">
    <source>
        <dbReference type="ARBA" id="ARBA00055345"/>
    </source>
</evidence>
<evidence type="ECO:0000256" key="12">
    <source>
        <dbReference type="SAM" id="MobiDB-lite"/>
    </source>
</evidence>
<dbReference type="SMART" id="SM00865">
    <property type="entry name" value="Tubulin_C"/>
    <property type="match status" value="1"/>
</dbReference>
<keyword evidence="4 9" id="KW-0547">Nucleotide-binding</keyword>
<dbReference type="InterPro" id="IPR037103">
    <property type="entry name" value="Tubulin/FtsZ-like_C"/>
</dbReference>
<sequence length="385" mass="40632">MLEFEMDMDQLAQIKVIGCGGGGSNAVNRMIENGLQGVEFIAVNTDAQALQLSEADTKLQLGGKLTRGLGAGADPEIGKKAAEESKEQLEEALQGADMVFITAGMGGGTGTGAAPVIAEVAKEIGALTVGVVTRPFTFEGRKRSSQAFNGVSSLKEKVDTLIVIPNDRLLEIVDKNTPMLEAFREADNVLRQGVQGISDLIAVPGLINLDFADVKTIMMDKGSALMGIGIATGENRAAEAAKKAISSPLLETSVDGAQGVLMNITGGSNLSLFEVHEAAGIVSDASDPEVNMIFGSVINENLKDEILVTVIATGFDENENEQTPSQQRRQVGGAGAEQTSRRSQNPAPSQEEAAPAADEKPQAPSQDENETLDIPTFLRNRRRRN</sequence>
<keyword evidence="2 9" id="KW-0963">Cytoplasm</keyword>
<dbReference type="GO" id="GO:0000917">
    <property type="term" value="P:division septum assembly"/>
    <property type="evidence" value="ECO:0007669"/>
    <property type="project" value="UniProtKB-KW"/>
</dbReference>
<dbReference type="Gene3D" id="3.40.50.1440">
    <property type="entry name" value="Tubulin/FtsZ, GTPase domain"/>
    <property type="match status" value="1"/>
</dbReference>
<dbReference type="EMBL" id="PYAV01000002">
    <property type="protein sequence ID" value="PSL50766.1"/>
    <property type="molecule type" value="Genomic_DNA"/>
</dbReference>
<dbReference type="GO" id="GO:0032153">
    <property type="term" value="C:cell division site"/>
    <property type="evidence" value="ECO:0007669"/>
    <property type="project" value="UniProtKB-UniRule"/>
</dbReference>
<evidence type="ECO:0000313" key="15">
    <source>
        <dbReference type="EMBL" id="PSL50766.1"/>
    </source>
</evidence>
<feature type="domain" description="Tubulin/FtsZ GTPase" evidence="13">
    <location>
        <begin position="13"/>
        <end position="205"/>
    </location>
</feature>
<evidence type="ECO:0000259" key="13">
    <source>
        <dbReference type="SMART" id="SM00864"/>
    </source>
</evidence>
<dbReference type="HAMAP" id="MF_00909">
    <property type="entry name" value="FtsZ"/>
    <property type="match status" value="1"/>
</dbReference>
<comment type="subcellular location">
    <subcellularLocation>
        <location evidence="9">Cytoplasm</location>
    </subcellularLocation>
    <text evidence="9">Assembles at midcell at the inner surface of the cytoplasmic membrane.</text>
</comment>
<dbReference type="PANTHER" id="PTHR30314">
    <property type="entry name" value="CELL DIVISION PROTEIN FTSZ-RELATED"/>
    <property type="match status" value="1"/>
</dbReference>
<dbReference type="Pfam" id="PF12327">
    <property type="entry name" value="FtsZ_C"/>
    <property type="match status" value="1"/>
</dbReference>
<evidence type="ECO:0000256" key="7">
    <source>
        <dbReference type="ARBA" id="ARBA00023306"/>
    </source>
</evidence>
<dbReference type="NCBIfam" id="TIGR00065">
    <property type="entry name" value="ftsZ"/>
    <property type="match status" value="1"/>
</dbReference>
<dbReference type="GO" id="GO:0051258">
    <property type="term" value="P:protein polymerization"/>
    <property type="evidence" value="ECO:0007669"/>
    <property type="project" value="UniProtKB-UniRule"/>
</dbReference>
<reference evidence="15 16" key="1">
    <citation type="submission" date="2018-03" db="EMBL/GenBank/DDBJ databases">
        <title>Genomic Encyclopedia of Type Strains, Phase III (KMG-III): the genomes of soil and plant-associated and newly described type strains.</title>
        <authorList>
            <person name="Whitman W."/>
        </authorList>
    </citation>
    <scope>NUCLEOTIDE SEQUENCE [LARGE SCALE GENOMIC DNA]</scope>
    <source>
        <strain evidence="15 16">CGMCC 1.07653</strain>
    </source>
</reference>
<dbReference type="InterPro" id="IPR036525">
    <property type="entry name" value="Tubulin/FtsZ_GTPase_sf"/>
</dbReference>
<dbReference type="GO" id="GO:0005525">
    <property type="term" value="F:GTP binding"/>
    <property type="evidence" value="ECO:0007669"/>
    <property type="project" value="UniProtKB-UniRule"/>
</dbReference>
<dbReference type="OrthoDB" id="9813375at2"/>
<feature type="binding site" evidence="9">
    <location>
        <position position="187"/>
    </location>
    <ligand>
        <name>GTP</name>
        <dbReference type="ChEBI" id="CHEBI:37565"/>
    </ligand>
</feature>
<comment type="function">
    <text evidence="8 9 11">Essential cell division protein that forms a contractile ring structure (Z ring) at the future cell division site. The regulation of the ring assembly controls the timing and the location of cell division. One of the functions of the FtsZ ring is to recruit other cell division proteins to the septum to produce a new cell wall between the dividing cells. Binds GTP and shows GTPase activity.</text>
</comment>
<dbReference type="InterPro" id="IPR003008">
    <property type="entry name" value="Tubulin_FtsZ_GTPase"/>
</dbReference>
<dbReference type="Proteomes" id="UP000242310">
    <property type="component" value="Unassembled WGS sequence"/>
</dbReference>
<dbReference type="InterPro" id="IPR008280">
    <property type="entry name" value="Tub_FtsZ_C"/>
</dbReference>
<dbReference type="AlphaFoldDB" id="A0A2P8HX10"/>
<evidence type="ECO:0000256" key="11">
    <source>
        <dbReference type="RuleBase" id="RU000631"/>
    </source>
</evidence>
<feature type="binding site" evidence="9">
    <location>
        <position position="143"/>
    </location>
    <ligand>
        <name>GTP</name>
        <dbReference type="ChEBI" id="CHEBI:37565"/>
    </ligand>
</feature>
<dbReference type="CDD" id="cd02201">
    <property type="entry name" value="FtsZ_type1"/>
    <property type="match status" value="1"/>
</dbReference>
<name>A0A2P8HX10_9BACI</name>
<keyword evidence="16" id="KW-1185">Reference proteome</keyword>
<keyword evidence="6 9" id="KW-0717">Septation</keyword>
<dbReference type="InterPro" id="IPR018316">
    <property type="entry name" value="Tubulin/FtsZ_2-layer-sand-dom"/>
</dbReference>
<evidence type="ECO:0000256" key="6">
    <source>
        <dbReference type="ARBA" id="ARBA00023210"/>
    </source>
</evidence>
<proteinExistence type="inferred from homology"/>
<evidence type="ECO:0000256" key="2">
    <source>
        <dbReference type="ARBA" id="ARBA00022490"/>
    </source>
</evidence>